<dbReference type="AlphaFoldDB" id="A0A5K8A350"/>
<protein>
    <recommendedName>
        <fullName evidence="1">Nucleoside phosphorylase domain-containing protein</fullName>
    </recommendedName>
</protein>
<dbReference type="Proteomes" id="UP000422108">
    <property type="component" value="Chromosome"/>
</dbReference>
<evidence type="ECO:0000259" key="1">
    <source>
        <dbReference type="Pfam" id="PF01048"/>
    </source>
</evidence>
<dbReference type="InterPro" id="IPR000845">
    <property type="entry name" value="Nucleoside_phosphorylase_d"/>
</dbReference>
<name>A0A5K8A350_9BACT</name>
<dbReference type="GO" id="GO:0019284">
    <property type="term" value="P:L-methionine salvage from S-adenosylmethionine"/>
    <property type="evidence" value="ECO:0007669"/>
    <property type="project" value="TreeGrafter"/>
</dbReference>
<dbReference type="SUPFAM" id="SSF53167">
    <property type="entry name" value="Purine and uridine phosphorylases"/>
    <property type="match status" value="1"/>
</dbReference>
<feature type="domain" description="Nucleoside phosphorylase" evidence="1">
    <location>
        <begin position="41"/>
        <end position="198"/>
    </location>
</feature>
<dbReference type="GO" id="GO:0008782">
    <property type="term" value="F:adenosylhomocysteine nucleosidase activity"/>
    <property type="evidence" value="ECO:0007669"/>
    <property type="project" value="TreeGrafter"/>
</dbReference>
<dbReference type="GO" id="GO:0008930">
    <property type="term" value="F:methylthioadenosine nucleosidase activity"/>
    <property type="evidence" value="ECO:0007669"/>
    <property type="project" value="TreeGrafter"/>
</dbReference>
<dbReference type="PANTHER" id="PTHR46832">
    <property type="entry name" value="5'-METHYLTHIOADENOSINE/S-ADENOSYLHOMOCYSTEINE NUCLEOSIDASE"/>
    <property type="match status" value="1"/>
</dbReference>
<proteinExistence type="predicted"/>
<dbReference type="Gene3D" id="3.40.50.1580">
    <property type="entry name" value="Nucleoside phosphorylase domain"/>
    <property type="match status" value="1"/>
</dbReference>
<organism evidence="2 3">
    <name type="scientific">Desulfosarcina ovata subsp. ovata</name>
    <dbReference type="NCBI Taxonomy" id="2752305"/>
    <lineage>
        <taxon>Bacteria</taxon>
        <taxon>Pseudomonadati</taxon>
        <taxon>Thermodesulfobacteriota</taxon>
        <taxon>Desulfobacteria</taxon>
        <taxon>Desulfobacterales</taxon>
        <taxon>Desulfosarcinaceae</taxon>
        <taxon>Desulfosarcina</taxon>
    </lineage>
</organism>
<dbReference type="Pfam" id="PF01048">
    <property type="entry name" value="PNP_UDP_1"/>
    <property type="match status" value="1"/>
</dbReference>
<dbReference type="EMBL" id="AP021879">
    <property type="protein sequence ID" value="BBO86969.1"/>
    <property type="molecule type" value="Genomic_DNA"/>
</dbReference>
<dbReference type="RefSeq" id="WP_155308468.1">
    <property type="nucleotide sequence ID" value="NZ_AP021879.1"/>
</dbReference>
<dbReference type="GO" id="GO:0009116">
    <property type="term" value="P:nucleoside metabolic process"/>
    <property type="evidence" value="ECO:0007669"/>
    <property type="project" value="InterPro"/>
</dbReference>
<sequence length="206" mass="22023">MVGLVFATRQEADPFLVQTAAVEVAGKPFPLFRPAERVVLDTIVVVSGMGKVAAAMAAVHLVMAWRVSVLINAGLCGWLGTADRPLCEELLRVSTAVEGDCDRFGHAEAPVACDPTWFASLGTARLVTCDRPVFNADWREQLASIGDLADMEGAAVARVAQHYGVPCAMIKGISDNADENGRQDVARNIDRIATTIAETLLLHLKP</sequence>
<accession>A0A5K8A350</accession>
<dbReference type="GO" id="GO:0005829">
    <property type="term" value="C:cytosol"/>
    <property type="evidence" value="ECO:0007669"/>
    <property type="project" value="TreeGrafter"/>
</dbReference>
<dbReference type="InterPro" id="IPR035994">
    <property type="entry name" value="Nucleoside_phosphorylase_sf"/>
</dbReference>
<reference evidence="2 3" key="1">
    <citation type="submission" date="2019-11" db="EMBL/GenBank/DDBJ databases">
        <title>Comparative genomics of hydrocarbon-degrading Desulfosarcina strains.</title>
        <authorList>
            <person name="Watanabe M."/>
            <person name="Kojima H."/>
            <person name="Fukui M."/>
        </authorList>
    </citation>
    <scope>NUCLEOTIDE SEQUENCE [LARGE SCALE GENOMIC DNA]</scope>
    <source>
        <strain evidence="3">oXyS1</strain>
    </source>
</reference>
<gene>
    <name evidence="2" type="ORF">DSCOOX_01490</name>
</gene>
<dbReference type="PANTHER" id="PTHR46832:SF1">
    <property type="entry name" value="5'-METHYLTHIOADENOSINE_S-ADENOSYLHOMOCYSTEINE NUCLEOSIDASE"/>
    <property type="match status" value="1"/>
</dbReference>
<keyword evidence="3" id="KW-1185">Reference proteome</keyword>
<evidence type="ECO:0000313" key="3">
    <source>
        <dbReference type="Proteomes" id="UP000422108"/>
    </source>
</evidence>
<evidence type="ECO:0000313" key="2">
    <source>
        <dbReference type="EMBL" id="BBO86969.1"/>
    </source>
</evidence>